<gene>
    <name evidence="8" type="ORF">BL253_22570</name>
</gene>
<reference evidence="9" key="1">
    <citation type="submission" date="2016-10" db="EMBL/GenBank/DDBJ databases">
        <title>Frankia sp. NRRL B-16386 Genome sequencing.</title>
        <authorList>
            <person name="Ghodhbane-Gtari F."/>
            <person name="Swanson E."/>
            <person name="Gueddou A."/>
            <person name="Hezbri K."/>
            <person name="Ktari K."/>
            <person name="Nouioui I."/>
            <person name="Morris K."/>
            <person name="Simpson S."/>
            <person name="Abebe-Akele F."/>
            <person name="Thomas K."/>
            <person name="Gtari M."/>
            <person name="Tisa L.S."/>
        </authorList>
    </citation>
    <scope>NUCLEOTIDE SEQUENCE [LARGE SCALE GENOMIC DNA]</scope>
    <source>
        <strain evidence="9">NRRL B-16386</strain>
    </source>
</reference>
<feature type="domain" description="TauD/TfdA-like" evidence="7">
    <location>
        <begin position="15"/>
        <end position="279"/>
    </location>
</feature>
<evidence type="ECO:0000256" key="5">
    <source>
        <dbReference type="ARBA" id="ARBA00023002"/>
    </source>
</evidence>
<dbReference type="PANTHER" id="PTHR30468:SF5">
    <property type="entry name" value="ALPHA-KETOGLUTARATE-DEPENDENT SULFATE ESTER DIOXYGENASE"/>
    <property type="match status" value="1"/>
</dbReference>
<dbReference type="SUPFAM" id="SSF51197">
    <property type="entry name" value="Clavaminate synthase-like"/>
    <property type="match status" value="1"/>
</dbReference>
<evidence type="ECO:0000313" key="8">
    <source>
        <dbReference type="EMBL" id="ONH27094.1"/>
    </source>
</evidence>
<proteinExistence type="inferred from homology"/>
<comment type="similarity">
    <text evidence="2">Belongs to the TfdA dioxygenase family.</text>
</comment>
<dbReference type="Pfam" id="PF02668">
    <property type="entry name" value="TauD"/>
    <property type="match status" value="1"/>
</dbReference>
<evidence type="ECO:0000313" key="9">
    <source>
        <dbReference type="Proteomes" id="UP000188929"/>
    </source>
</evidence>
<evidence type="ECO:0000259" key="7">
    <source>
        <dbReference type="Pfam" id="PF02668"/>
    </source>
</evidence>
<accession>A0A1V2I6D2</accession>
<dbReference type="InterPro" id="IPR003819">
    <property type="entry name" value="TauD/TfdA-like"/>
</dbReference>
<evidence type="ECO:0000256" key="4">
    <source>
        <dbReference type="ARBA" id="ARBA00022964"/>
    </source>
</evidence>
<keyword evidence="4 8" id="KW-0223">Dioxygenase</keyword>
<keyword evidence="5" id="KW-0560">Oxidoreductase</keyword>
<dbReference type="AlphaFoldDB" id="A0A1V2I6D2"/>
<comment type="cofactor">
    <cofactor evidence="1">
        <name>Fe(2+)</name>
        <dbReference type="ChEBI" id="CHEBI:29033"/>
    </cofactor>
</comment>
<evidence type="ECO:0000256" key="6">
    <source>
        <dbReference type="ARBA" id="ARBA00023004"/>
    </source>
</evidence>
<dbReference type="GO" id="GO:0016706">
    <property type="term" value="F:2-oxoglutarate-dependent dioxygenase activity"/>
    <property type="evidence" value="ECO:0007669"/>
    <property type="project" value="TreeGrafter"/>
</dbReference>
<keyword evidence="9" id="KW-1185">Reference proteome</keyword>
<dbReference type="EMBL" id="MOMC01000047">
    <property type="protein sequence ID" value="ONH27094.1"/>
    <property type="molecule type" value="Genomic_DNA"/>
</dbReference>
<dbReference type="Gene3D" id="3.60.130.10">
    <property type="entry name" value="Clavaminate synthase-like"/>
    <property type="match status" value="1"/>
</dbReference>
<sequence>MTSPTTSAPTDLGIDVRPVAGNIGAEIHGVDLREELDDAAVAEIRAALHRWKVVFFRDQHIDHAQQIAFGRRFGKLTPAHPHEDAPPEGFPEILPIDSRRYNRLFGQAEVKDLKKKFKVTYDNGWHTDVTALVNPPAGSILRAEIVPPYGGDTQWTNLVAAYEGLPEPLQRLADGLRAKHSFGQPIFEGSEYGKKVKANPLVAIHPVVRVHPETGERALFVSPSFTSRDNEIIDFGPRQSRAILDLFYEQISRPEYTVRFRWSPGDIAFWDNRATAHLGPSDVDITEFDRVLYRVTLEGDVPVGVDGRPSELVAGQPFLAG</sequence>
<protein>
    <submittedName>
        <fullName evidence="8">Taurine dioxygenase</fullName>
    </submittedName>
</protein>
<evidence type="ECO:0000256" key="3">
    <source>
        <dbReference type="ARBA" id="ARBA00022723"/>
    </source>
</evidence>
<dbReference type="STRING" id="1834516.BL253_22570"/>
<dbReference type="PANTHER" id="PTHR30468">
    <property type="entry name" value="ALPHA-KETOGLUTARATE-DEPENDENT SULFONATE DIOXYGENASE"/>
    <property type="match status" value="1"/>
</dbReference>
<dbReference type="InterPro" id="IPR042098">
    <property type="entry name" value="TauD-like_sf"/>
</dbReference>
<dbReference type="OrthoDB" id="581608at2"/>
<dbReference type="GO" id="GO:0005737">
    <property type="term" value="C:cytoplasm"/>
    <property type="evidence" value="ECO:0007669"/>
    <property type="project" value="TreeGrafter"/>
</dbReference>
<name>A0A1V2I6D2_9ACTN</name>
<dbReference type="GO" id="GO:0046872">
    <property type="term" value="F:metal ion binding"/>
    <property type="evidence" value="ECO:0007669"/>
    <property type="project" value="UniProtKB-KW"/>
</dbReference>
<keyword evidence="6" id="KW-0408">Iron</keyword>
<dbReference type="InterPro" id="IPR051323">
    <property type="entry name" value="AtsK-like"/>
</dbReference>
<dbReference type="Proteomes" id="UP000188929">
    <property type="component" value="Unassembled WGS sequence"/>
</dbReference>
<comment type="caution">
    <text evidence="8">The sequence shown here is derived from an EMBL/GenBank/DDBJ whole genome shotgun (WGS) entry which is preliminary data.</text>
</comment>
<organism evidence="8 9">
    <name type="scientific">Pseudofrankia asymbiotica</name>
    <dbReference type="NCBI Taxonomy" id="1834516"/>
    <lineage>
        <taxon>Bacteria</taxon>
        <taxon>Bacillati</taxon>
        <taxon>Actinomycetota</taxon>
        <taxon>Actinomycetes</taxon>
        <taxon>Frankiales</taxon>
        <taxon>Frankiaceae</taxon>
        <taxon>Pseudofrankia</taxon>
    </lineage>
</organism>
<evidence type="ECO:0000256" key="2">
    <source>
        <dbReference type="ARBA" id="ARBA00005896"/>
    </source>
</evidence>
<keyword evidence="3" id="KW-0479">Metal-binding</keyword>
<dbReference type="RefSeq" id="WP_076819189.1">
    <property type="nucleotide sequence ID" value="NZ_MOMC01000047.1"/>
</dbReference>
<evidence type="ECO:0000256" key="1">
    <source>
        <dbReference type="ARBA" id="ARBA00001954"/>
    </source>
</evidence>